<comment type="subcellular location">
    <subcellularLocation>
        <location evidence="1">Endomembrane system</location>
        <topology evidence="1">Multi-pass membrane protein</topology>
    </subcellularLocation>
</comment>
<reference evidence="13 14" key="1">
    <citation type="journal article" date="2018" name="Nat. Ecol. Evol.">
        <title>Genomic signatures of mitonuclear coevolution across populations of Tigriopus californicus.</title>
        <authorList>
            <person name="Barreto F.S."/>
            <person name="Watson E.T."/>
            <person name="Lima T.G."/>
            <person name="Willett C.S."/>
            <person name="Edmands S."/>
            <person name="Li W."/>
            <person name="Burton R.S."/>
        </authorList>
    </citation>
    <scope>NUCLEOTIDE SEQUENCE [LARGE SCALE GENOMIC DNA]</scope>
    <source>
        <strain evidence="13 14">San Diego</strain>
    </source>
</reference>
<keyword evidence="14" id="KW-1185">Reference proteome</keyword>
<accession>A0A553NF85</accession>
<feature type="transmembrane region" description="Helical" evidence="12">
    <location>
        <begin position="48"/>
        <end position="68"/>
    </location>
</feature>
<keyword evidence="7" id="KW-0630">Potassium</keyword>
<dbReference type="PANTHER" id="PTHR12454:SF11">
    <property type="entry name" value="GH25683P"/>
    <property type="match status" value="1"/>
</dbReference>
<dbReference type="Pfam" id="PF05197">
    <property type="entry name" value="TRIC"/>
    <property type="match status" value="1"/>
</dbReference>
<keyword evidence="10 12" id="KW-0472">Membrane</keyword>
<comment type="similarity">
    <text evidence="2">Belongs to the TMEM38 family.</text>
</comment>
<dbReference type="AlphaFoldDB" id="A0A553NF85"/>
<proteinExistence type="inferred from homology"/>
<dbReference type="EMBL" id="VCGU01000458">
    <property type="protein sequence ID" value="TRY64106.1"/>
    <property type="molecule type" value="Genomic_DNA"/>
</dbReference>
<keyword evidence="8 12" id="KW-1133">Transmembrane helix</keyword>
<feature type="transmembrane region" description="Helical" evidence="12">
    <location>
        <begin position="80"/>
        <end position="97"/>
    </location>
</feature>
<gene>
    <name evidence="13" type="ORF">TCAL_00454</name>
</gene>
<dbReference type="OrthoDB" id="195817at2759"/>
<keyword evidence="3" id="KW-0813">Transport</keyword>
<evidence type="ECO:0000256" key="6">
    <source>
        <dbReference type="ARBA" id="ARBA00022826"/>
    </source>
</evidence>
<evidence type="ECO:0000256" key="8">
    <source>
        <dbReference type="ARBA" id="ARBA00022989"/>
    </source>
</evidence>
<dbReference type="PANTHER" id="PTHR12454">
    <property type="entry name" value="TRIMERIC INTRACELLULAR CATION CHANNEL"/>
    <property type="match status" value="1"/>
</dbReference>
<evidence type="ECO:0000256" key="4">
    <source>
        <dbReference type="ARBA" id="ARBA00022538"/>
    </source>
</evidence>
<evidence type="ECO:0000256" key="9">
    <source>
        <dbReference type="ARBA" id="ARBA00023065"/>
    </source>
</evidence>
<dbReference type="GO" id="GO:0042802">
    <property type="term" value="F:identical protein binding"/>
    <property type="evidence" value="ECO:0007669"/>
    <property type="project" value="InterPro"/>
</dbReference>
<evidence type="ECO:0000256" key="7">
    <source>
        <dbReference type="ARBA" id="ARBA00022958"/>
    </source>
</evidence>
<dbReference type="GO" id="GO:0005267">
    <property type="term" value="F:potassium channel activity"/>
    <property type="evidence" value="ECO:0007669"/>
    <property type="project" value="UniProtKB-KW"/>
</dbReference>
<dbReference type="OMA" id="ACWIATI"/>
<keyword evidence="6" id="KW-0631">Potassium channel</keyword>
<evidence type="ECO:0000313" key="14">
    <source>
        <dbReference type="Proteomes" id="UP000318571"/>
    </source>
</evidence>
<evidence type="ECO:0000256" key="5">
    <source>
        <dbReference type="ARBA" id="ARBA00022692"/>
    </source>
</evidence>
<dbReference type="GO" id="GO:0016020">
    <property type="term" value="C:membrane"/>
    <property type="evidence" value="ECO:0007669"/>
    <property type="project" value="InterPro"/>
</dbReference>
<evidence type="ECO:0000256" key="3">
    <source>
        <dbReference type="ARBA" id="ARBA00022448"/>
    </source>
</evidence>
<evidence type="ECO:0000256" key="1">
    <source>
        <dbReference type="ARBA" id="ARBA00004127"/>
    </source>
</evidence>
<comment type="caution">
    <text evidence="13">The sequence shown here is derived from an EMBL/GenBank/DDBJ whole genome shotgun (WGS) entry which is preliminary data.</text>
</comment>
<keyword evidence="4" id="KW-0633">Potassium transport</keyword>
<evidence type="ECO:0000313" key="13">
    <source>
        <dbReference type="EMBL" id="TRY64106.1"/>
    </source>
</evidence>
<keyword evidence="5 12" id="KW-0812">Transmembrane</keyword>
<evidence type="ECO:0000256" key="11">
    <source>
        <dbReference type="ARBA" id="ARBA00023303"/>
    </source>
</evidence>
<feature type="transmembrane region" description="Helical" evidence="12">
    <location>
        <begin position="184"/>
        <end position="211"/>
    </location>
</feature>
<evidence type="ECO:0000256" key="2">
    <source>
        <dbReference type="ARBA" id="ARBA00005766"/>
    </source>
</evidence>
<evidence type="ECO:0000256" key="10">
    <source>
        <dbReference type="ARBA" id="ARBA00023136"/>
    </source>
</evidence>
<name>A0A553NF85_TIGCA</name>
<dbReference type="InterPro" id="IPR007866">
    <property type="entry name" value="TRIC_channel"/>
</dbReference>
<evidence type="ECO:0000256" key="12">
    <source>
        <dbReference type="SAM" id="Phobius"/>
    </source>
</evidence>
<sequence>MEEVADFFYDLPKDYGLAFDTVHYIVSLQGERADLGDDFDSVTKLNPLASWVSSMMVCFAGGILTAPLCGEPMLSALVDDPMRLLIATALWYMMFYFPKDMIYKASKQAKIPLYAIKGLYYPKKILSGIKHAKHIFKQNPLAAVVIATVKGNGSGLIKPFARLARGKWSPDVFESIKPSLTTKYCFLCALIYVYFPWDSTYVLIVGILIAMKVGPLFNVSMDPFTITEHKLAPFVFGDKGKQE</sequence>
<dbReference type="Proteomes" id="UP000318571">
    <property type="component" value="Chromosome 10"/>
</dbReference>
<keyword evidence="11" id="KW-0407">Ion channel</keyword>
<organism evidence="13 14">
    <name type="scientific">Tigriopus californicus</name>
    <name type="common">Marine copepod</name>
    <dbReference type="NCBI Taxonomy" id="6832"/>
    <lineage>
        <taxon>Eukaryota</taxon>
        <taxon>Metazoa</taxon>
        <taxon>Ecdysozoa</taxon>
        <taxon>Arthropoda</taxon>
        <taxon>Crustacea</taxon>
        <taxon>Multicrustacea</taxon>
        <taxon>Hexanauplia</taxon>
        <taxon>Copepoda</taxon>
        <taxon>Harpacticoida</taxon>
        <taxon>Harpacticidae</taxon>
        <taxon>Tigriopus</taxon>
    </lineage>
</organism>
<protein>
    <submittedName>
        <fullName evidence="13">Uncharacterized protein</fullName>
    </submittedName>
</protein>
<dbReference type="GO" id="GO:0012505">
    <property type="term" value="C:endomembrane system"/>
    <property type="evidence" value="ECO:0007669"/>
    <property type="project" value="UniProtKB-SubCell"/>
</dbReference>
<keyword evidence="9" id="KW-0406">Ion transport</keyword>